<feature type="signal peptide" evidence="1">
    <location>
        <begin position="1"/>
        <end position="27"/>
    </location>
</feature>
<evidence type="ECO:0000313" key="3">
    <source>
        <dbReference type="Proteomes" id="UP001589795"/>
    </source>
</evidence>
<protein>
    <submittedName>
        <fullName evidence="2">I78 family peptidase inhibitor</fullName>
    </submittedName>
</protein>
<gene>
    <name evidence="2" type="ORF">ACFFIZ_03220</name>
</gene>
<keyword evidence="1" id="KW-0732">Signal</keyword>
<dbReference type="Proteomes" id="UP001589795">
    <property type="component" value="Unassembled WGS sequence"/>
</dbReference>
<sequence>MTALPRFARRIGAATLPAALLAVSACGGNPYDVASRSCDPAEHQALVGRNVGEILLPPSLRVREVMTPGVMTRDYNPARLTMYVDPKGWVTGIACG</sequence>
<proteinExistence type="predicted"/>
<dbReference type="EMBL" id="JBHLWQ010000031">
    <property type="protein sequence ID" value="MFC0199362.1"/>
    <property type="molecule type" value="Genomic_DNA"/>
</dbReference>
<dbReference type="Gene3D" id="3.30.10.10">
    <property type="entry name" value="Trypsin Inhibitor V, subunit A"/>
    <property type="match status" value="1"/>
</dbReference>
<feature type="chain" id="PRO_5046909200" evidence="1">
    <location>
        <begin position="28"/>
        <end position="96"/>
    </location>
</feature>
<evidence type="ECO:0000256" key="1">
    <source>
        <dbReference type="SAM" id="SignalP"/>
    </source>
</evidence>
<name>A0ABV6CF52_9RHOB</name>
<evidence type="ECO:0000313" key="2">
    <source>
        <dbReference type="EMBL" id="MFC0199362.1"/>
    </source>
</evidence>
<comment type="caution">
    <text evidence="2">The sequence shown here is derived from an EMBL/GenBank/DDBJ whole genome shotgun (WGS) entry which is preliminary data.</text>
</comment>
<dbReference type="InterPro" id="IPR021719">
    <property type="entry name" value="Prot_inh_I78"/>
</dbReference>
<accession>A0ABV6CF52</accession>
<reference evidence="2 3" key="1">
    <citation type="submission" date="2024-09" db="EMBL/GenBank/DDBJ databases">
        <authorList>
            <person name="Sun Q."/>
            <person name="Mori K."/>
        </authorList>
    </citation>
    <scope>NUCLEOTIDE SEQUENCE [LARGE SCALE GENOMIC DNA]</scope>
    <source>
        <strain evidence="2 3">CCM 7904</strain>
    </source>
</reference>
<keyword evidence="3" id="KW-1185">Reference proteome</keyword>
<dbReference type="PROSITE" id="PS51257">
    <property type="entry name" value="PROKAR_LIPOPROTEIN"/>
    <property type="match status" value="1"/>
</dbReference>
<organism evidence="2 3">
    <name type="scientific">Paracoccus rhizosphaerae</name>
    <dbReference type="NCBI Taxonomy" id="1133347"/>
    <lineage>
        <taxon>Bacteria</taxon>
        <taxon>Pseudomonadati</taxon>
        <taxon>Pseudomonadota</taxon>
        <taxon>Alphaproteobacteria</taxon>
        <taxon>Rhodobacterales</taxon>
        <taxon>Paracoccaceae</taxon>
        <taxon>Paracoccus</taxon>
    </lineage>
</organism>
<dbReference type="RefSeq" id="WP_265506322.1">
    <property type="nucleotide sequence ID" value="NZ_JAOTBE010000011.1"/>
</dbReference>
<dbReference type="Pfam" id="PF11720">
    <property type="entry name" value="Inhibitor_I78"/>
    <property type="match status" value="1"/>
</dbReference>